<accession>A0A9W7FVG2</accession>
<feature type="region of interest" description="Disordered" evidence="1">
    <location>
        <begin position="106"/>
        <end position="125"/>
    </location>
</feature>
<evidence type="ECO:0000313" key="4">
    <source>
        <dbReference type="Proteomes" id="UP001165122"/>
    </source>
</evidence>
<name>A0A9W7FVG2_9STRA</name>
<organism evidence="3 4">
    <name type="scientific">Triparma laevis f. longispina</name>
    <dbReference type="NCBI Taxonomy" id="1714387"/>
    <lineage>
        <taxon>Eukaryota</taxon>
        <taxon>Sar</taxon>
        <taxon>Stramenopiles</taxon>
        <taxon>Ochrophyta</taxon>
        <taxon>Bolidophyceae</taxon>
        <taxon>Parmales</taxon>
        <taxon>Triparmaceae</taxon>
        <taxon>Triparma</taxon>
    </lineage>
</organism>
<evidence type="ECO:0000256" key="2">
    <source>
        <dbReference type="SAM" id="SignalP"/>
    </source>
</evidence>
<dbReference type="AlphaFoldDB" id="A0A9W7FVG2"/>
<protein>
    <recommendedName>
        <fullName evidence="5">Secreted protein</fullName>
    </recommendedName>
</protein>
<sequence length="125" mass="13855">MPLSTLFFVIQLLILVEYSQSFIQSPILPVGTCSLKVLRLLKAVDDSSSTSSPPCPNCSLCDGSGRILGGLGAFPLTSWWPIKAYRPCPNFKGEYRRSGQSLDEIAFGREEGRLEQGRKEREDDN</sequence>
<keyword evidence="2" id="KW-0732">Signal</keyword>
<dbReference type="PANTHER" id="PTHR47721:SF2">
    <property type="entry name" value="OS01G0235100 PROTEIN"/>
    <property type="match status" value="1"/>
</dbReference>
<keyword evidence="4" id="KW-1185">Reference proteome</keyword>
<reference evidence="4" key="1">
    <citation type="journal article" date="2023" name="Commun. Biol.">
        <title>Genome analysis of Parmales, the sister group of diatoms, reveals the evolutionary specialization of diatoms from phago-mixotrophs to photoautotrophs.</title>
        <authorList>
            <person name="Ban H."/>
            <person name="Sato S."/>
            <person name="Yoshikawa S."/>
            <person name="Yamada K."/>
            <person name="Nakamura Y."/>
            <person name="Ichinomiya M."/>
            <person name="Sato N."/>
            <person name="Blanc-Mathieu R."/>
            <person name="Endo H."/>
            <person name="Kuwata A."/>
            <person name="Ogata H."/>
        </authorList>
    </citation>
    <scope>NUCLEOTIDE SEQUENCE [LARGE SCALE GENOMIC DNA]</scope>
    <source>
        <strain evidence="4">NIES 3700</strain>
    </source>
</reference>
<dbReference type="EMBL" id="BRXW01000345">
    <property type="protein sequence ID" value="GMI18766.1"/>
    <property type="molecule type" value="Genomic_DNA"/>
</dbReference>
<evidence type="ECO:0000313" key="3">
    <source>
        <dbReference type="EMBL" id="GMI18766.1"/>
    </source>
</evidence>
<evidence type="ECO:0008006" key="5">
    <source>
        <dbReference type="Google" id="ProtNLM"/>
    </source>
</evidence>
<dbReference type="Proteomes" id="UP001165122">
    <property type="component" value="Unassembled WGS sequence"/>
</dbReference>
<proteinExistence type="predicted"/>
<gene>
    <name evidence="3" type="ORF">TrLO_g14387</name>
</gene>
<dbReference type="OrthoDB" id="421474at2759"/>
<feature type="chain" id="PRO_5040861251" description="Secreted protein" evidence="2">
    <location>
        <begin position="22"/>
        <end position="125"/>
    </location>
</feature>
<evidence type="ECO:0000256" key="1">
    <source>
        <dbReference type="SAM" id="MobiDB-lite"/>
    </source>
</evidence>
<comment type="caution">
    <text evidence="3">The sequence shown here is derived from an EMBL/GenBank/DDBJ whole genome shotgun (WGS) entry which is preliminary data.</text>
</comment>
<dbReference type="PANTHER" id="PTHR47721">
    <property type="entry name" value="OS01G0235100 PROTEIN"/>
    <property type="match status" value="1"/>
</dbReference>
<feature type="signal peptide" evidence="2">
    <location>
        <begin position="1"/>
        <end position="21"/>
    </location>
</feature>